<dbReference type="EMBL" id="JBHRZI010000008">
    <property type="protein sequence ID" value="MFC3890874.1"/>
    <property type="molecule type" value="Genomic_DNA"/>
</dbReference>
<dbReference type="Pfam" id="PF02566">
    <property type="entry name" value="OsmC"/>
    <property type="match status" value="1"/>
</dbReference>
<dbReference type="Proteomes" id="UP001595690">
    <property type="component" value="Unassembled WGS sequence"/>
</dbReference>
<accession>A0ABV8BMQ2</accession>
<reference evidence="3" key="1">
    <citation type="journal article" date="2019" name="Int. J. Syst. Evol. Microbiol.">
        <title>The Global Catalogue of Microorganisms (GCM) 10K type strain sequencing project: providing services to taxonomists for standard genome sequencing and annotation.</title>
        <authorList>
            <consortium name="The Broad Institute Genomics Platform"/>
            <consortium name="The Broad Institute Genome Sequencing Center for Infectious Disease"/>
            <person name="Wu L."/>
            <person name="Ma J."/>
        </authorList>
    </citation>
    <scope>NUCLEOTIDE SEQUENCE [LARGE SCALE GENOMIC DNA]</scope>
    <source>
        <strain evidence="3">CGMCC 4.7405</strain>
    </source>
</reference>
<dbReference type="InterPro" id="IPR003718">
    <property type="entry name" value="OsmC/Ohr_fam"/>
</dbReference>
<proteinExistence type="predicted"/>
<keyword evidence="2" id="KW-0575">Peroxidase</keyword>
<evidence type="ECO:0000256" key="1">
    <source>
        <dbReference type="SAM" id="MobiDB-lite"/>
    </source>
</evidence>
<dbReference type="SUPFAM" id="SSF82784">
    <property type="entry name" value="OsmC-like"/>
    <property type="match status" value="1"/>
</dbReference>
<dbReference type="EC" id="1.11.1.-" evidence="2"/>
<organism evidence="2 3">
    <name type="scientific">Lentzea rhizosphaerae</name>
    <dbReference type="NCBI Taxonomy" id="2041025"/>
    <lineage>
        <taxon>Bacteria</taxon>
        <taxon>Bacillati</taxon>
        <taxon>Actinomycetota</taxon>
        <taxon>Actinomycetes</taxon>
        <taxon>Pseudonocardiales</taxon>
        <taxon>Pseudonocardiaceae</taxon>
        <taxon>Lentzea</taxon>
    </lineage>
</organism>
<dbReference type="GO" id="GO:0004601">
    <property type="term" value="F:peroxidase activity"/>
    <property type="evidence" value="ECO:0007669"/>
    <property type="project" value="UniProtKB-KW"/>
</dbReference>
<sequence>MSSGLHRLTVEHVRGDEFVVRLRAHELHTDQPDTDRGPSPIELFVVSLATCVAHYSGTYLRRHELSDAGHVVHAEYEMATDRPARVAEIRVTVQVKTSLTPQQKAALQAVANHCTVHNTLRQPPAVEIRVDSGDEGDPAERAPAGRGNAGRQ</sequence>
<keyword evidence="2" id="KW-0560">Oxidoreductase</keyword>
<dbReference type="InterPro" id="IPR015946">
    <property type="entry name" value="KH_dom-like_a/b"/>
</dbReference>
<dbReference type="PANTHER" id="PTHR39624">
    <property type="entry name" value="PROTEIN INVOLVED IN RIMO-MEDIATED BETA-METHYLTHIOLATION OF RIBOSOMAL PROTEIN S12 YCAO"/>
    <property type="match status" value="1"/>
</dbReference>
<comment type="caution">
    <text evidence="2">The sequence shown here is derived from an EMBL/GenBank/DDBJ whole genome shotgun (WGS) entry which is preliminary data.</text>
</comment>
<dbReference type="InterPro" id="IPR036102">
    <property type="entry name" value="OsmC/Ohrsf"/>
</dbReference>
<dbReference type="Gene3D" id="3.30.300.20">
    <property type="match status" value="1"/>
</dbReference>
<feature type="region of interest" description="Disordered" evidence="1">
    <location>
        <begin position="124"/>
        <end position="152"/>
    </location>
</feature>
<dbReference type="RefSeq" id="WP_382369569.1">
    <property type="nucleotide sequence ID" value="NZ_JBHRZI010000008.1"/>
</dbReference>
<dbReference type="PANTHER" id="PTHR39624:SF2">
    <property type="entry name" value="OSMC-LIKE PROTEIN"/>
    <property type="match status" value="1"/>
</dbReference>
<evidence type="ECO:0000313" key="3">
    <source>
        <dbReference type="Proteomes" id="UP001595690"/>
    </source>
</evidence>
<evidence type="ECO:0000313" key="2">
    <source>
        <dbReference type="EMBL" id="MFC3890874.1"/>
    </source>
</evidence>
<name>A0ABV8BMQ2_9PSEU</name>
<protein>
    <submittedName>
        <fullName evidence="2">OsmC family protein</fullName>
        <ecNumber evidence="2">1.11.1.-</ecNumber>
    </submittedName>
</protein>
<gene>
    <name evidence="2" type="ORF">ACFOWZ_05260</name>
</gene>
<keyword evidence="3" id="KW-1185">Reference proteome</keyword>